<dbReference type="GO" id="GO:0015220">
    <property type="term" value="F:choline transmembrane transporter activity"/>
    <property type="evidence" value="ECO:0007669"/>
    <property type="project" value="TreeGrafter"/>
</dbReference>
<evidence type="ECO:0000313" key="11">
    <source>
        <dbReference type="Proteomes" id="UP000186110"/>
    </source>
</evidence>
<dbReference type="GO" id="GO:1990961">
    <property type="term" value="P:xenobiotic detoxification by transmembrane export across the plasma membrane"/>
    <property type="evidence" value="ECO:0007669"/>
    <property type="project" value="UniProtKB-ARBA"/>
</dbReference>
<evidence type="ECO:0000256" key="3">
    <source>
        <dbReference type="ARBA" id="ARBA00022475"/>
    </source>
</evidence>
<evidence type="ECO:0000256" key="1">
    <source>
        <dbReference type="ARBA" id="ARBA00004651"/>
    </source>
</evidence>
<protein>
    <recommendedName>
        <fullName evidence="12">QacE family quaternary ammonium compound efflux SMR transporter</fullName>
    </recommendedName>
</protein>
<keyword evidence="4 8" id="KW-0812">Transmembrane</keyword>
<evidence type="ECO:0000256" key="5">
    <source>
        <dbReference type="ARBA" id="ARBA00022989"/>
    </source>
</evidence>
<dbReference type="InterPro" id="IPR045324">
    <property type="entry name" value="Small_multidrug_res"/>
</dbReference>
<dbReference type="PANTHER" id="PTHR30561:SF1">
    <property type="entry name" value="MULTIDRUG TRANSPORTER EMRE"/>
    <property type="match status" value="1"/>
</dbReference>
<evidence type="ECO:0000313" key="10">
    <source>
        <dbReference type="EMBL" id="APW41186.1"/>
    </source>
</evidence>
<dbReference type="GO" id="GO:0015199">
    <property type="term" value="F:amino-acid betaine transmembrane transporter activity"/>
    <property type="evidence" value="ECO:0007669"/>
    <property type="project" value="TreeGrafter"/>
</dbReference>
<dbReference type="Proteomes" id="UP000186110">
    <property type="component" value="Chromosome"/>
</dbReference>
<dbReference type="GO" id="GO:0031460">
    <property type="term" value="P:glycine betaine transport"/>
    <property type="evidence" value="ECO:0007669"/>
    <property type="project" value="TreeGrafter"/>
</dbReference>
<organism evidence="10 11">
    <name type="scientific">Rhodoferax saidenbachensis</name>
    <dbReference type="NCBI Taxonomy" id="1484693"/>
    <lineage>
        <taxon>Bacteria</taxon>
        <taxon>Pseudomonadati</taxon>
        <taxon>Pseudomonadota</taxon>
        <taxon>Betaproteobacteria</taxon>
        <taxon>Burkholderiales</taxon>
        <taxon>Comamonadaceae</taxon>
        <taxon>Rhodoferax</taxon>
    </lineage>
</organism>
<reference evidence="10 11" key="1">
    <citation type="submission" date="2017-01" db="EMBL/GenBank/DDBJ databases">
        <authorList>
            <person name="Mah S.A."/>
            <person name="Swanson W.J."/>
            <person name="Moy G.W."/>
            <person name="Vacquier V.D."/>
        </authorList>
    </citation>
    <scope>NUCLEOTIDE SEQUENCE [LARGE SCALE GENOMIC DNA]</scope>
    <source>
        <strain evidence="10 11">DSM 22694</strain>
    </source>
</reference>
<dbReference type="InterPro" id="IPR037185">
    <property type="entry name" value="EmrE-like"/>
</dbReference>
<feature type="transmembrane region" description="Helical" evidence="9">
    <location>
        <begin position="127"/>
        <end position="145"/>
    </location>
</feature>
<keyword evidence="6 9" id="KW-0472">Membrane</keyword>
<feature type="transmembrane region" description="Helical" evidence="9">
    <location>
        <begin position="98"/>
        <end position="120"/>
    </location>
</feature>
<proteinExistence type="inferred from homology"/>
<evidence type="ECO:0000256" key="7">
    <source>
        <dbReference type="ARBA" id="ARBA00038032"/>
    </source>
</evidence>
<feature type="transmembrane region" description="Helical" evidence="9">
    <location>
        <begin position="74"/>
        <end position="92"/>
    </location>
</feature>
<dbReference type="STRING" id="1484693.RS694_00580"/>
<dbReference type="KEGG" id="rsb:RS694_00580"/>
<dbReference type="SUPFAM" id="SSF103481">
    <property type="entry name" value="Multidrug resistance efflux transporter EmrE"/>
    <property type="match status" value="1"/>
</dbReference>
<evidence type="ECO:0000256" key="9">
    <source>
        <dbReference type="SAM" id="Phobius"/>
    </source>
</evidence>
<dbReference type="GO" id="GO:0015297">
    <property type="term" value="F:antiporter activity"/>
    <property type="evidence" value="ECO:0007669"/>
    <property type="project" value="TreeGrafter"/>
</dbReference>
<comment type="subcellular location">
    <subcellularLocation>
        <location evidence="1 8">Cell membrane</location>
        <topology evidence="1 8">Multi-pass membrane protein</topology>
    </subcellularLocation>
</comment>
<evidence type="ECO:0000256" key="2">
    <source>
        <dbReference type="ARBA" id="ARBA00022448"/>
    </source>
</evidence>
<gene>
    <name evidence="10" type="ORF">RS694_00580</name>
</gene>
<evidence type="ECO:0000256" key="6">
    <source>
        <dbReference type="ARBA" id="ARBA00023136"/>
    </source>
</evidence>
<dbReference type="Gene3D" id="1.10.3730.20">
    <property type="match status" value="1"/>
</dbReference>
<keyword evidence="5 9" id="KW-1133">Transmembrane helix</keyword>
<name>A0A1P8K5C1_9BURK</name>
<keyword evidence="3" id="KW-1003">Cell membrane</keyword>
<evidence type="ECO:0000256" key="4">
    <source>
        <dbReference type="ARBA" id="ARBA00022692"/>
    </source>
</evidence>
<comment type="similarity">
    <text evidence="7 8">Belongs to the drug/metabolite transporter (DMT) superfamily. Small multidrug resistance (SMR) (TC 2.A.7.1) family.</text>
</comment>
<dbReference type="AlphaFoldDB" id="A0A1P8K5C1"/>
<dbReference type="PANTHER" id="PTHR30561">
    <property type="entry name" value="SMR FAMILY PROTON-DEPENDENT DRUG EFFLUX TRANSPORTER SUGE"/>
    <property type="match status" value="1"/>
</dbReference>
<evidence type="ECO:0008006" key="12">
    <source>
        <dbReference type="Google" id="ProtNLM"/>
    </source>
</evidence>
<sequence>MRCLSVSSSLRRVPLPFPSACVCWKVGWSPGRASSERMSVMQANQWWLAAAIVCEVIATSALKASDGLQHWRPAVLVVAGYVCAFYALAQALRTIPVGVAYAIWSGVGIVMVSLIGYWLFKQRLGTGELAGIALIAAGVIVLQIAA</sequence>
<keyword evidence="11" id="KW-1185">Reference proteome</keyword>
<accession>A0A1P8K5C1</accession>
<dbReference type="FunFam" id="1.10.3730.20:FF:000001">
    <property type="entry name" value="Quaternary ammonium compound resistance transporter SugE"/>
    <property type="match status" value="1"/>
</dbReference>
<dbReference type="Pfam" id="PF00893">
    <property type="entry name" value="Multi_Drug_Res"/>
    <property type="match status" value="1"/>
</dbReference>
<evidence type="ECO:0000256" key="8">
    <source>
        <dbReference type="RuleBase" id="RU003942"/>
    </source>
</evidence>
<dbReference type="EMBL" id="CP019239">
    <property type="protein sequence ID" value="APW41186.1"/>
    <property type="molecule type" value="Genomic_DNA"/>
</dbReference>
<dbReference type="GO" id="GO:0005886">
    <property type="term" value="C:plasma membrane"/>
    <property type="evidence" value="ECO:0007669"/>
    <property type="project" value="UniProtKB-SubCell"/>
</dbReference>
<dbReference type="eggNOG" id="COG2076">
    <property type="taxonomic scope" value="Bacteria"/>
</dbReference>
<keyword evidence="2" id="KW-0813">Transport</keyword>
<dbReference type="InterPro" id="IPR000390">
    <property type="entry name" value="Small_drug/metabolite_transptr"/>
</dbReference>